<sequence>MSSASHKPRRRLKGSSPSPGPRATTPSTRSKTSMSSRHTRAPSDSTTYGKAPTFPLAAFFWPARSGMTSWEVLPLTLMAAGLFRWAVGLWGYSGFQRPPMFGDYEAQRHWMEITLHLPISQWYFHDLQWWGLDYPPLTAYHSWLCGWIGNAIDPSWFALFSSRGLHDANLKVFMRATVLVSEYLIYVPALTVFVRRYSRLSNVTFWSSQVALAAIMLQPATMLVDHAHFQYNTVMLGFVIASMSSMLANRYLWSAVFFVAALGFKQMALYYALPVFSFLLGSCMFPTVNPGRLISIAAVTAFAFALLVMPIVLGALRDVAAGIDARPDFDGPPAPLPILTFLDDVLDREASYYLVVQQLVQIVHRVFPFARGLFEDKVANFWCAANVLVKLKHLPPTLLQKASLVATLASILPANIVLFFYPRKNLLPLAFATTAWGFFLFSYQVHEKSVLLPLMPMTLLLAGKHGLRADTRAWVGFANILGAWTIFPLLKRVDLALPYAVLTLLWAYLVGVPLPALVETVPDGQSWSVRVGSNVLHGLFYGAMVAWHVAEMFVVPPKDKPDLWTVANVGVGAAGFGICYLWCLVRLATEAGLFGGKTAKSKTK</sequence>
<keyword evidence="5 10" id="KW-0808">Transferase</keyword>
<keyword evidence="13" id="KW-1185">Reference proteome</keyword>
<dbReference type="PANTHER" id="PTHR12413:SF1">
    <property type="entry name" value="DOLICHYL PYROPHOSPHATE MAN9GLCNAC2 ALPHA-1,3-GLUCOSYLTRANSFERASE"/>
    <property type="match status" value="1"/>
</dbReference>
<keyword evidence="4 10" id="KW-0328">Glycosyltransferase</keyword>
<dbReference type="InterPro" id="IPR004856">
    <property type="entry name" value="Glyco_trans_ALG6/ALG8"/>
</dbReference>
<feature type="transmembrane region" description="Helical" evidence="10">
    <location>
        <begin position="205"/>
        <end position="224"/>
    </location>
</feature>
<evidence type="ECO:0000256" key="7">
    <source>
        <dbReference type="ARBA" id="ARBA00022824"/>
    </source>
</evidence>
<evidence type="ECO:0000256" key="4">
    <source>
        <dbReference type="ARBA" id="ARBA00022676"/>
    </source>
</evidence>
<evidence type="ECO:0000256" key="11">
    <source>
        <dbReference type="SAM" id="MobiDB-lite"/>
    </source>
</evidence>
<feature type="transmembrane region" description="Helical" evidence="10">
    <location>
        <begin position="268"/>
        <end position="288"/>
    </location>
</feature>
<feature type="compositionally biased region" description="Basic residues" evidence="11">
    <location>
        <begin position="1"/>
        <end position="13"/>
    </location>
</feature>
<evidence type="ECO:0000256" key="9">
    <source>
        <dbReference type="ARBA" id="ARBA00023136"/>
    </source>
</evidence>
<evidence type="ECO:0000256" key="5">
    <source>
        <dbReference type="ARBA" id="ARBA00022679"/>
    </source>
</evidence>
<feature type="transmembrane region" description="Helical" evidence="10">
    <location>
        <begin position="563"/>
        <end position="588"/>
    </location>
</feature>
<dbReference type="Proteomes" id="UP000033483">
    <property type="component" value="Unassembled WGS sequence"/>
</dbReference>
<feature type="transmembrane region" description="Helical" evidence="10">
    <location>
        <begin position="172"/>
        <end position="193"/>
    </location>
</feature>
<feature type="transmembrane region" description="Helical" evidence="10">
    <location>
        <begin position="426"/>
        <end position="443"/>
    </location>
</feature>
<feature type="transmembrane region" description="Helical" evidence="10">
    <location>
        <begin position="236"/>
        <end position="261"/>
    </location>
</feature>
<feature type="transmembrane region" description="Helical" evidence="10">
    <location>
        <begin position="294"/>
        <end position="316"/>
    </location>
</feature>
<evidence type="ECO:0000313" key="12">
    <source>
        <dbReference type="EMBL" id="KKA28748.1"/>
    </source>
</evidence>
<dbReference type="AlphaFoldDB" id="A0A0F4ZFT6"/>
<dbReference type="EMBL" id="LAEV01001155">
    <property type="protein sequence ID" value="KKA28748.1"/>
    <property type="molecule type" value="Genomic_DNA"/>
</dbReference>
<feature type="compositionally biased region" description="Polar residues" evidence="11">
    <location>
        <begin position="24"/>
        <end position="47"/>
    </location>
</feature>
<comment type="subcellular location">
    <subcellularLocation>
        <location evidence="1 10">Endoplasmic reticulum membrane</location>
        <topology evidence="1 10">Multi-pass membrane protein</topology>
    </subcellularLocation>
</comment>
<gene>
    <name evidence="12" type="ORF">TD95_003286</name>
</gene>
<comment type="similarity">
    <text evidence="3 10">Belongs to the ALG6/ALG8 glucosyltransferase family.</text>
</comment>
<evidence type="ECO:0000256" key="3">
    <source>
        <dbReference type="ARBA" id="ARBA00008715"/>
    </source>
</evidence>
<keyword evidence="8 10" id="KW-1133">Transmembrane helix</keyword>
<feature type="transmembrane region" description="Helical" evidence="10">
    <location>
        <begin position="473"/>
        <end position="490"/>
    </location>
</feature>
<keyword evidence="9 10" id="KW-0472">Membrane</keyword>
<feature type="transmembrane region" description="Helical" evidence="10">
    <location>
        <begin position="72"/>
        <end position="92"/>
    </location>
</feature>
<dbReference type="UniPathway" id="UPA00378"/>
<evidence type="ECO:0000256" key="8">
    <source>
        <dbReference type="ARBA" id="ARBA00022989"/>
    </source>
</evidence>
<feature type="region of interest" description="Disordered" evidence="11">
    <location>
        <begin position="1"/>
        <end position="47"/>
    </location>
</feature>
<organism evidence="12 13">
    <name type="scientific">Thielaviopsis punctulata</name>
    <dbReference type="NCBI Taxonomy" id="72032"/>
    <lineage>
        <taxon>Eukaryota</taxon>
        <taxon>Fungi</taxon>
        <taxon>Dikarya</taxon>
        <taxon>Ascomycota</taxon>
        <taxon>Pezizomycotina</taxon>
        <taxon>Sordariomycetes</taxon>
        <taxon>Hypocreomycetidae</taxon>
        <taxon>Microascales</taxon>
        <taxon>Ceratocystidaceae</taxon>
        <taxon>Thielaviopsis</taxon>
    </lineage>
</organism>
<proteinExistence type="inferred from homology"/>
<dbReference type="OrthoDB" id="5589195at2759"/>
<evidence type="ECO:0000256" key="2">
    <source>
        <dbReference type="ARBA" id="ARBA00004922"/>
    </source>
</evidence>
<keyword evidence="6 10" id="KW-0812">Transmembrane</keyword>
<evidence type="ECO:0000313" key="13">
    <source>
        <dbReference type="Proteomes" id="UP000033483"/>
    </source>
</evidence>
<name>A0A0F4ZFT6_9PEZI</name>
<dbReference type="GO" id="GO:0005789">
    <property type="term" value="C:endoplasmic reticulum membrane"/>
    <property type="evidence" value="ECO:0007669"/>
    <property type="project" value="UniProtKB-SubCell"/>
</dbReference>
<dbReference type="PANTHER" id="PTHR12413">
    <property type="entry name" value="DOLICHYL GLYCOSYLTRANSFERASE"/>
    <property type="match status" value="1"/>
</dbReference>
<reference evidence="12 13" key="1">
    <citation type="submission" date="2015-03" db="EMBL/GenBank/DDBJ databases">
        <authorList>
            <person name="Radwan O."/>
            <person name="Al-Naeli F.A."/>
            <person name="Rendon G.A."/>
            <person name="Fields C."/>
        </authorList>
    </citation>
    <scope>NUCLEOTIDE SEQUENCE [LARGE SCALE GENOMIC DNA]</scope>
    <source>
        <strain evidence="12">CR-DP1</strain>
    </source>
</reference>
<dbReference type="GO" id="GO:0042281">
    <property type="term" value="F:dolichyl pyrophosphate Man9GlcNAc2 alpha-1,3-glucosyltransferase activity"/>
    <property type="evidence" value="ECO:0007669"/>
    <property type="project" value="TreeGrafter"/>
</dbReference>
<accession>A0A0F4ZFT6</accession>
<comment type="pathway">
    <text evidence="2 10">Protein modification; protein glycosylation.</text>
</comment>
<evidence type="ECO:0000256" key="10">
    <source>
        <dbReference type="RuleBase" id="RU363110"/>
    </source>
</evidence>
<keyword evidence="7 10" id="KW-0256">Endoplasmic reticulum</keyword>
<dbReference type="EC" id="2.4.1.-" evidence="10"/>
<evidence type="ECO:0000256" key="6">
    <source>
        <dbReference type="ARBA" id="ARBA00022692"/>
    </source>
</evidence>
<comment type="caution">
    <text evidence="12">The sequence shown here is derived from an EMBL/GenBank/DDBJ whole genome shotgun (WGS) entry which is preliminary data.</text>
</comment>
<evidence type="ECO:0000256" key="1">
    <source>
        <dbReference type="ARBA" id="ARBA00004477"/>
    </source>
</evidence>
<dbReference type="Pfam" id="PF03155">
    <property type="entry name" value="Alg6_Alg8"/>
    <property type="match status" value="2"/>
</dbReference>
<protein>
    <recommendedName>
        <fullName evidence="10">Alpha-1,3-glucosyltransferase</fullName>
        <ecNumber evidence="10">2.4.1.-</ecNumber>
    </recommendedName>
</protein>
<feature type="transmembrane region" description="Helical" evidence="10">
    <location>
        <begin position="497"/>
        <end position="518"/>
    </location>
</feature>